<sequence length="393" mass="43837">MKLVFDSLIHKFVKDYKNVNSDKTREAYGALGGVVGIIINTTILTVELVIGLLLNSMAITADAFHNLTDALSSLVTIISFKFANKPADDKHPFGYGRIEYLTALLFSVAILVVGYEFLKSSVLRVLHPVKVPFNLVSFICMLLALPLQITLNRFTAYIGNIINSSALKASALESFTDILVLSMVTFSLLVSRFTDFPIDGYVAFIVSLFILHSGVELLRDTIGTLLGKAPSEEFVGELIRSLKEYPYILGVHDLVIHNYGPGRYMASLHAEVPYDVSIMDIHDVIDKAEKEVGAKYNIYLSIHMDPVKINCPEVDLLKTQVEERLNKIKGVLSIHDFRVVGAGEEKTLIFDAVINRSYALEEQSNLIQEQIQEAIHSISPKYRGIVTLDREFH</sequence>
<evidence type="ECO:0000313" key="11">
    <source>
        <dbReference type="Proteomes" id="UP001623661"/>
    </source>
</evidence>
<dbReference type="PANTHER" id="PTHR43840">
    <property type="entry name" value="MITOCHONDRIAL METAL TRANSPORTER 1-RELATED"/>
    <property type="match status" value="1"/>
</dbReference>
<feature type="domain" description="Cation efflux protein transmembrane" evidence="8">
    <location>
        <begin position="35"/>
        <end position="226"/>
    </location>
</feature>
<name>A0ABW8TVJ3_9CLOT</name>
<dbReference type="PANTHER" id="PTHR43840:SF50">
    <property type="entry name" value="MANGANESE EFFLUX SYSTEM PROTEIN MNES"/>
    <property type="match status" value="1"/>
</dbReference>
<dbReference type="Proteomes" id="UP001623661">
    <property type="component" value="Unassembled WGS sequence"/>
</dbReference>
<evidence type="ECO:0000256" key="6">
    <source>
        <dbReference type="ARBA" id="ARBA00023136"/>
    </source>
</evidence>
<evidence type="ECO:0000256" key="7">
    <source>
        <dbReference type="SAM" id="Phobius"/>
    </source>
</evidence>
<dbReference type="InterPro" id="IPR058533">
    <property type="entry name" value="Cation_efflux_TM"/>
</dbReference>
<evidence type="ECO:0000256" key="2">
    <source>
        <dbReference type="ARBA" id="ARBA00008114"/>
    </source>
</evidence>
<dbReference type="NCBIfam" id="TIGR01297">
    <property type="entry name" value="CDF"/>
    <property type="match status" value="1"/>
</dbReference>
<dbReference type="RefSeq" id="WP_406765848.1">
    <property type="nucleotide sequence ID" value="NZ_JBJHZY010000003.1"/>
</dbReference>
<dbReference type="InterPro" id="IPR027469">
    <property type="entry name" value="Cation_efflux_TMD_sf"/>
</dbReference>
<organism evidence="10 11">
    <name type="scientific">Candidatus Clostridium radicumherbarum</name>
    <dbReference type="NCBI Taxonomy" id="3381662"/>
    <lineage>
        <taxon>Bacteria</taxon>
        <taxon>Bacillati</taxon>
        <taxon>Bacillota</taxon>
        <taxon>Clostridia</taxon>
        <taxon>Eubacteriales</taxon>
        <taxon>Clostridiaceae</taxon>
        <taxon>Clostridium</taxon>
    </lineage>
</organism>
<dbReference type="Pfam" id="PF01545">
    <property type="entry name" value="Cation_efflux"/>
    <property type="match status" value="1"/>
</dbReference>
<dbReference type="Pfam" id="PF16916">
    <property type="entry name" value="ZT_dimer"/>
    <property type="match status" value="1"/>
</dbReference>
<feature type="transmembrane region" description="Helical" evidence="7">
    <location>
        <begin position="135"/>
        <end position="154"/>
    </location>
</feature>
<feature type="transmembrane region" description="Helical" evidence="7">
    <location>
        <begin position="98"/>
        <end position="115"/>
    </location>
</feature>
<dbReference type="Gene3D" id="3.30.70.1350">
    <property type="entry name" value="Cation efflux protein, cytoplasmic domain"/>
    <property type="match status" value="2"/>
</dbReference>
<comment type="subcellular location">
    <subcellularLocation>
        <location evidence="1">Membrane</location>
        <topology evidence="1">Multi-pass membrane protein</topology>
    </subcellularLocation>
</comment>
<feature type="transmembrane region" description="Helical" evidence="7">
    <location>
        <begin position="27"/>
        <end position="54"/>
    </location>
</feature>
<keyword evidence="4 7" id="KW-0812">Transmembrane</keyword>
<keyword evidence="11" id="KW-1185">Reference proteome</keyword>
<evidence type="ECO:0000259" key="9">
    <source>
        <dbReference type="Pfam" id="PF16916"/>
    </source>
</evidence>
<gene>
    <name evidence="10" type="ORF">ACJDUH_14080</name>
</gene>
<evidence type="ECO:0000313" key="10">
    <source>
        <dbReference type="EMBL" id="MFL0269218.1"/>
    </source>
</evidence>
<protein>
    <submittedName>
        <fullName evidence="10">Cation diffusion facilitator family transporter</fullName>
    </submittedName>
</protein>
<dbReference type="SUPFAM" id="SSF160240">
    <property type="entry name" value="Cation efflux protein cytoplasmic domain-like"/>
    <property type="match status" value="2"/>
</dbReference>
<proteinExistence type="inferred from homology"/>
<dbReference type="SUPFAM" id="SSF161111">
    <property type="entry name" value="Cation efflux protein transmembrane domain-like"/>
    <property type="match status" value="1"/>
</dbReference>
<keyword evidence="3" id="KW-0813">Transport</keyword>
<accession>A0ABW8TVJ3</accession>
<dbReference type="InterPro" id="IPR027470">
    <property type="entry name" value="Cation_efflux_CTD"/>
</dbReference>
<dbReference type="InterPro" id="IPR050291">
    <property type="entry name" value="CDF_Transporter"/>
</dbReference>
<dbReference type="Gene3D" id="1.20.1510.10">
    <property type="entry name" value="Cation efflux protein transmembrane domain"/>
    <property type="match status" value="1"/>
</dbReference>
<evidence type="ECO:0000256" key="3">
    <source>
        <dbReference type="ARBA" id="ARBA00022448"/>
    </source>
</evidence>
<evidence type="ECO:0000259" key="8">
    <source>
        <dbReference type="Pfam" id="PF01545"/>
    </source>
</evidence>
<reference evidence="10 11" key="1">
    <citation type="submission" date="2024-11" db="EMBL/GenBank/DDBJ databases">
        <authorList>
            <person name="Heng Y.C."/>
            <person name="Lim A.C.H."/>
            <person name="Lee J.K.Y."/>
            <person name="Kittelmann S."/>
        </authorList>
    </citation>
    <scope>NUCLEOTIDE SEQUENCE [LARGE SCALE GENOMIC DNA]</scope>
    <source>
        <strain evidence="10 11">WILCCON 0202</strain>
    </source>
</reference>
<evidence type="ECO:0000256" key="1">
    <source>
        <dbReference type="ARBA" id="ARBA00004141"/>
    </source>
</evidence>
<comment type="caution">
    <text evidence="10">The sequence shown here is derived from an EMBL/GenBank/DDBJ whole genome shotgun (WGS) entry which is preliminary data.</text>
</comment>
<evidence type="ECO:0000256" key="4">
    <source>
        <dbReference type="ARBA" id="ARBA00022692"/>
    </source>
</evidence>
<feature type="domain" description="Cation efflux protein cytoplasmic" evidence="9">
    <location>
        <begin position="230"/>
        <end position="306"/>
    </location>
</feature>
<keyword evidence="5 7" id="KW-1133">Transmembrane helix</keyword>
<dbReference type="InterPro" id="IPR002524">
    <property type="entry name" value="Cation_efflux"/>
</dbReference>
<comment type="similarity">
    <text evidence="2">Belongs to the cation diffusion facilitator (CDF) transporter (TC 2.A.4) family.</text>
</comment>
<dbReference type="EMBL" id="JBJHZY010000003">
    <property type="protein sequence ID" value="MFL0269218.1"/>
    <property type="molecule type" value="Genomic_DNA"/>
</dbReference>
<keyword evidence="6 7" id="KW-0472">Membrane</keyword>
<dbReference type="InterPro" id="IPR036837">
    <property type="entry name" value="Cation_efflux_CTD_sf"/>
</dbReference>
<evidence type="ECO:0000256" key="5">
    <source>
        <dbReference type="ARBA" id="ARBA00022989"/>
    </source>
</evidence>